<organism evidence="1">
    <name type="scientific">hydrothermal vent metagenome</name>
    <dbReference type="NCBI Taxonomy" id="652676"/>
    <lineage>
        <taxon>unclassified sequences</taxon>
        <taxon>metagenomes</taxon>
        <taxon>ecological metagenomes</taxon>
    </lineage>
</organism>
<reference evidence="1" key="1">
    <citation type="submission" date="2018-06" db="EMBL/GenBank/DDBJ databases">
        <authorList>
            <person name="Zhirakovskaya E."/>
        </authorList>
    </citation>
    <scope>NUCLEOTIDE SEQUENCE</scope>
</reference>
<sequence>MIYKIERDGYKFKELDLEISDIIDAFPDNVSYIAAHNFCEHNISLLSTWPLLKSGFSVIENHENLNPDICVWIDSTLLLSAKAKLHLGDALAEYGEFLPLIVDDSQYEIFNCLTLRDTKKSDDLVFKTIDTQCSHLYCQQRLRGLVEKFDLHGVAFSLN</sequence>
<name>A0A3B0Y4V6_9ZZZZ</name>
<dbReference type="AlphaFoldDB" id="A0A3B0Y4V6"/>
<dbReference type="EMBL" id="UOFI01000198">
    <property type="protein sequence ID" value="VAW70402.1"/>
    <property type="molecule type" value="Genomic_DNA"/>
</dbReference>
<accession>A0A3B0Y4V6</accession>
<evidence type="ECO:0000313" key="1">
    <source>
        <dbReference type="EMBL" id="VAW70402.1"/>
    </source>
</evidence>
<gene>
    <name evidence="1" type="ORF">MNBD_GAMMA09-3684</name>
</gene>
<protein>
    <submittedName>
        <fullName evidence="1">Uncharacterized protein</fullName>
    </submittedName>
</protein>
<proteinExistence type="predicted"/>